<reference evidence="2" key="1">
    <citation type="submission" date="2019-12" db="EMBL/GenBank/DDBJ databases">
        <title>Genome sequence of Babesia ovis.</title>
        <authorList>
            <person name="Yamagishi J."/>
            <person name="Sevinc F."/>
            <person name="Xuan X."/>
        </authorList>
    </citation>
    <scope>NUCLEOTIDE SEQUENCE</scope>
    <source>
        <strain evidence="2">Selcuk</strain>
    </source>
</reference>
<evidence type="ECO:0000256" key="1">
    <source>
        <dbReference type="SAM" id="SignalP"/>
    </source>
</evidence>
<name>A0A9W5TAF0_BABOV</name>
<keyword evidence="3" id="KW-1185">Reference proteome</keyword>
<proteinExistence type="predicted"/>
<feature type="chain" id="PRO_5040944425" evidence="1">
    <location>
        <begin position="19"/>
        <end position="353"/>
    </location>
</feature>
<sequence length="353" mass="40054">MYIRLVCIAISQTIVALAAVGNYEERQNEVTVTGLVVIKDQTYRATCNCPTSVNSLENMIYLSRGLCYPSKVKIRAHGSHDAKEYKLLLAEMKLLPHEDFKSVSTLPLSAMDARVQGKSFYAPGGDLGIFTIAMLNIYEGKGIPTQQTVTNLLRQFVRQMPEGRQFRHATDDNAMETVRKALNWEVMDLSNIDTQYQPKVKEAVADGAMGDPFFAFILRKFNNDPVKKKIIVQCVHAFLEILWDKSDAIWEQMVIQLLQGESKPQALVELSVSKGCELARMAPQVETKTENMQLLVYTEFAANYRKKEVTTFLYNQMEPQKRTIPLDEILQHLDKLTHALIEGFGKYPSYDLT</sequence>
<dbReference type="EMBL" id="BLIY01000007">
    <property type="protein sequence ID" value="GFE53751.1"/>
    <property type="molecule type" value="Genomic_DNA"/>
</dbReference>
<comment type="caution">
    <text evidence="2">The sequence shown here is derived from an EMBL/GenBank/DDBJ whole genome shotgun (WGS) entry which is preliminary data.</text>
</comment>
<organism evidence="2 3">
    <name type="scientific">Babesia ovis</name>
    <dbReference type="NCBI Taxonomy" id="5869"/>
    <lineage>
        <taxon>Eukaryota</taxon>
        <taxon>Sar</taxon>
        <taxon>Alveolata</taxon>
        <taxon>Apicomplexa</taxon>
        <taxon>Aconoidasida</taxon>
        <taxon>Piroplasmida</taxon>
        <taxon>Babesiidae</taxon>
        <taxon>Babesia</taxon>
    </lineage>
</organism>
<evidence type="ECO:0000313" key="2">
    <source>
        <dbReference type="EMBL" id="GFE53751.1"/>
    </source>
</evidence>
<dbReference type="AlphaFoldDB" id="A0A9W5TAF0"/>
<gene>
    <name evidence="2" type="ORF">BaOVIS_011550</name>
</gene>
<dbReference type="OrthoDB" id="361007at2759"/>
<protein>
    <submittedName>
        <fullName evidence="2">Uncharacterized protein</fullName>
    </submittedName>
</protein>
<accession>A0A9W5TAF0</accession>
<evidence type="ECO:0000313" key="3">
    <source>
        <dbReference type="Proteomes" id="UP001057455"/>
    </source>
</evidence>
<feature type="signal peptide" evidence="1">
    <location>
        <begin position="1"/>
        <end position="18"/>
    </location>
</feature>
<dbReference type="Proteomes" id="UP001057455">
    <property type="component" value="Unassembled WGS sequence"/>
</dbReference>
<keyword evidence="1" id="KW-0732">Signal</keyword>